<dbReference type="InterPro" id="IPR014729">
    <property type="entry name" value="Rossmann-like_a/b/a_fold"/>
</dbReference>
<feature type="binding site" evidence="9">
    <location>
        <position position="100"/>
    </location>
    <ligand>
        <name>L-glutamine</name>
        <dbReference type="ChEBI" id="CHEBI:58359"/>
    </ligand>
</feature>
<feature type="active site" description="For GATase activity" evidence="8">
    <location>
        <position position="2"/>
    </location>
</feature>
<dbReference type="InterPro" id="IPR006426">
    <property type="entry name" value="Asn_synth_AEB"/>
</dbReference>
<evidence type="ECO:0000313" key="13">
    <source>
        <dbReference type="Proteomes" id="UP000031631"/>
    </source>
</evidence>
<dbReference type="PIRSF" id="PIRSF001589">
    <property type="entry name" value="Asn_synthetase_glu-h"/>
    <property type="match status" value="1"/>
</dbReference>
<dbReference type="Proteomes" id="UP000031631">
    <property type="component" value="Chromosome"/>
</dbReference>
<dbReference type="Pfam" id="PF00733">
    <property type="entry name" value="Asn_synthase"/>
    <property type="match status" value="1"/>
</dbReference>
<name>A0A7U6GKS6_9GAMM</name>
<dbReference type="PROSITE" id="PS51278">
    <property type="entry name" value="GATASE_TYPE_2"/>
    <property type="match status" value="1"/>
</dbReference>
<keyword evidence="5 9" id="KW-0067">ATP-binding</keyword>
<dbReference type="Gene3D" id="3.40.50.620">
    <property type="entry name" value="HUPs"/>
    <property type="match status" value="2"/>
</dbReference>
<dbReference type="KEGG" id="tbn:TBH_C2517"/>
<dbReference type="EC" id="6.3.5.4" evidence="3"/>
<gene>
    <name evidence="12" type="ORF">TBH_C2517</name>
</gene>
<dbReference type="EMBL" id="AP012273">
    <property type="protein sequence ID" value="BAO45425.1"/>
    <property type="molecule type" value="Genomic_DNA"/>
</dbReference>
<sequence>MCGISGILNLGQGQAPSRSELAQMIQALQHRGPDGYGFYLDGPVGLAHARLSIIDLEGGDQPIHNEDRSIQVVFNGEIFNFLELRADLEKRGHRFYTRSDTEVIVHLYEEYGDDFVDHLIGQFAIALWDVRRQRLVLVRDRAGIRPLYYTVVNGRLYFASELKSLFTQSAIRRELDPVALGEVFTFWCPLEPHSLFRDLRSLPPGQRMVVEHGKPDIDRYWDWDFSPGQIDNRRSVEDWAEELRELMIDAVRLRLRSDVPVGAYLSGGLDSSVITSLIHNFTDTALRTFSIGFEDDEFDESVFQKELVKYLDTDHTHVTCTREDIGRIFPRVIWHTESTILRTAPAPLMLLSRHVRESGYKVVLTGEGADEVFGGYDIFKEAKIRRFCHRIPDSKLRPQILKRLYPYLKYSPASGGAFGRQFFEQGMEYIDEPFFSHVPRWTTTQRSWKFFSRDMKAAVSGKVGFESIRPLLPPGIRSWQPLNRDQYVENHTLLSGYLLNSQGDRMAMANSIEGRFPFLDHRVMEFAARIPPRYKIRVLNEKYLLKQSMAGLIPESIRQRNKQPYRAPDSQSFFQDGKAADWVMDLLSEAELRKAGYFHPMAVEKLLKKCATGRVIGFSDNMAFVGILSTMLLDKMFVQGYSSEAFT</sequence>
<keyword evidence="13" id="KW-1185">Reference proteome</keyword>
<feature type="binding site" evidence="9">
    <location>
        <position position="291"/>
    </location>
    <ligand>
        <name>ATP</name>
        <dbReference type="ChEBI" id="CHEBI:30616"/>
    </ligand>
</feature>
<comment type="pathway">
    <text evidence="1">Amino-acid biosynthesis; L-asparagine biosynthesis; L-asparagine from L-aspartate (L-Gln route): step 1/1.</text>
</comment>
<dbReference type="CDD" id="cd00712">
    <property type="entry name" value="AsnB"/>
    <property type="match status" value="1"/>
</dbReference>
<evidence type="ECO:0000256" key="5">
    <source>
        <dbReference type="ARBA" id="ARBA00022840"/>
    </source>
</evidence>
<keyword evidence="6 8" id="KW-0315">Glutamine amidotransferase</keyword>
<dbReference type="NCBIfam" id="TIGR01536">
    <property type="entry name" value="asn_synth_AEB"/>
    <property type="match status" value="1"/>
</dbReference>
<evidence type="ECO:0000256" key="8">
    <source>
        <dbReference type="PIRSR" id="PIRSR001589-1"/>
    </source>
</evidence>
<dbReference type="OrthoDB" id="9763290at2"/>
<dbReference type="InterPro" id="IPR051786">
    <property type="entry name" value="ASN_synthetase/amidase"/>
</dbReference>
<reference evidence="12 13" key="1">
    <citation type="journal article" date="2014" name="PLoS ONE">
        <title>Physiological and genomic features of a novel sulfur-oxidizing gammaproteobacterium belonging to a previously uncultivated symbiotic lineage isolated from a hydrothermal vent.</title>
        <authorList>
            <person name="Nunoura T."/>
            <person name="Takaki Y."/>
            <person name="Kazama H."/>
            <person name="Kakuta J."/>
            <person name="Shimamura S."/>
            <person name="Makita H."/>
            <person name="Hirai M."/>
            <person name="Miyazaki M."/>
            <person name="Takai K."/>
        </authorList>
    </citation>
    <scope>NUCLEOTIDE SEQUENCE [LARGE SCALE GENOMIC DNA]</scope>
    <source>
        <strain evidence="12 13">Hiromi1</strain>
    </source>
</reference>
<evidence type="ECO:0000259" key="11">
    <source>
        <dbReference type="PROSITE" id="PS51278"/>
    </source>
</evidence>
<evidence type="ECO:0000256" key="10">
    <source>
        <dbReference type="PIRSR" id="PIRSR001589-3"/>
    </source>
</evidence>
<comment type="catalytic activity">
    <reaction evidence="7">
        <text>L-aspartate + L-glutamine + ATP + H2O = L-asparagine + L-glutamate + AMP + diphosphate + H(+)</text>
        <dbReference type="Rhea" id="RHEA:12228"/>
        <dbReference type="ChEBI" id="CHEBI:15377"/>
        <dbReference type="ChEBI" id="CHEBI:15378"/>
        <dbReference type="ChEBI" id="CHEBI:29985"/>
        <dbReference type="ChEBI" id="CHEBI:29991"/>
        <dbReference type="ChEBI" id="CHEBI:30616"/>
        <dbReference type="ChEBI" id="CHEBI:33019"/>
        <dbReference type="ChEBI" id="CHEBI:58048"/>
        <dbReference type="ChEBI" id="CHEBI:58359"/>
        <dbReference type="ChEBI" id="CHEBI:456215"/>
        <dbReference type="EC" id="6.3.5.4"/>
    </reaction>
</comment>
<dbReference type="SUPFAM" id="SSF52402">
    <property type="entry name" value="Adenine nucleotide alpha hydrolases-like"/>
    <property type="match status" value="1"/>
</dbReference>
<keyword evidence="12" id="KW-0436">Ligase</keyword>
<dbReference type="AlphaFoldDB" id="A0A7U6GKS6"/>
<dbReference type="GO" id="GO:0006529">
    <property type="term" value="P:asparagine biosynthetic process"/>
    <property type="evidence" value="ECO:0007669"/>
    <property type="project" value="UniProtKB-KW"/>
</dbReference>
<dbReference type="InterPro" id="IPR017932">
    <property type="entry name" value="GATase_2_dom"/>
</dbReference>
<evidence type="ECO:0000256" key="9">
    <source>
        <dbReference type="PIRSR" id="PIRSR001589-2"/>
    </source>
</evidence>
<organism evidence="12 13">
    <name type="scientific">Thiolapillus brandeum</name>
    <dbReference type="NCBI Taxonomy" id="1076588"/>
    <lineage>
        <taxon>Bacteria</taxon>
        <taxon>Pseudomonadati</taxon>
        <taxon>Pseudomonadota</taxon>
        <taxon>Gammaproteobacteria</taxon>
        <taxon>Chromatiales</taxon>
        <taxon>Sedimenticolaceae</taxon>
        <taxon>Thiolapillus</taxon>
    </lineage>
</organism>
<dbReference type="PANTHER" id="PTHR43284:SF1">
    <property type="entry name" value="ASPARAGINE SYNTHETASE"/>
    <property type="match status" value="1"/>
</dbReference>
<dbReference type="InterPro" id="IPR029055">
    <property type="entry name" value="Ntn_hydrolases_N"/>
</dbReference>
<dbReference type="SUPFAM" id="SSF56235">
    <property type="entry name" value="N-terminal nucleophile aminohydrolases (Ntn hydrolases)"/>
    <property type="match status" value="1"/>
</dbReference>
<keyword evidence="4 9" id="KW-0547">Nucleotide-binding</keyword>
<dbReference type="GO" id="GO:0004066">
    <property type="term" value="F:asparagine synthase (glutamine-hydrolyzing) activity"/>
    <property type="evidence" value="ECO:0007669"/>
    <property type="project" value="UniProtKB-EC"/>
</dbReference>
<evidence type="ECO:0000256" key="7">
    <source>
        <dbReference type="ARBA" id="ARBA00048741"/>
    </source>
</evidence>
<dbReference type="CDD" id="cd01991">
    <property type="entry name" value="Asn_synthase_B_C"/>
    <property type="match status" value="1"/>
</dbReference>
<feature type="domain" description="Glutamine amidotransferase type-2" evidence="11">
    <location>
        <begin position="2"/>
        <end position="213"/>
    </location>
</feature>
<keyword evidence="8" id="KW-0061">Asparagine biosynthesis</keyword>
<dbReference type="InterPro" id="IPR033738">
    <property type="entry name" value="AsnB_N"/>
</dbReference>
<dbReference type="GO" id="GO:0005829">
    <property type="term" value="C:cytosol"/>
    <property type="evidence" value="ECO:0007669"/>
    <property type="project" value="TreeGrafter"/>
</dbReference>
<evidence type="ECO:0000256" key="1">
    <source>
        <dbReference type="ARBA" id="ARBA00005187"/>
    </source>
</evidence>
<dbReference type="GO" id="GO:0005524">
    <property type="term" value="F:ATP binding"/>
    <property type="evidence" value="ECO:0007669"/>
    <property type="project" value="UniProtKB-KW"/>
</dbReference>
<protein>
    <recommendedName>
        <fullName evidence="3">asparagine synthase (glutamine-hydrolyzing)</fullName>
        <ecNumber evidence="3">6.3.5.4</ecNumber>
    </recommendedName>
</protein>
<evidence type="ECO:0000313" key="12">
    <source>
        <dbReference type="EMBL" id="BAO45425.1"/>
    </source>
</evidence>
<evidence type="ECO:0000256" key="6">
    <source>
        <dbReference type="ARBA" id="ARBA00022962"/>
    </source>
</evidence>
<dbReference type="Gene3D" id="3.60.20.10">
    <property type="entry name" value="Glutamine Phosphoribosylpyrophosphate, subunit 1, domain 1"/>
    <property type="match status" value="1"/>
</dbReference>
<dbReference type="InterPro" id="IPR001962">
    <property type="entry name" value="Asn_synthase"/>
</dbReference>
<keyword evidence="8" id="KW-0028">Amino-acid biosynthesis</keyword>
<feature type="site" description="Important for beta-aspartyl-AMP intermediate formation" evidence="10">
    <location>
        <position position="367"/>
    </location>
</feature>
<dbReference type="PANTHER" id="PTHR43284">
    <property type="entry name" value="ASPARAGINE SYNTHETASE (GLUTAMINE-HYDROLYZING)"/>
    <property type="match status" value="1"/>
</dbReference>
<proteinExistence type="inferred from homology"/>
<evidence type="ECO:0000256" key="4">
    <source>
        <dbReference type="ARBA" id="ARBA00022741"/>
    </source>
</evidence>
<accession>A0A7U6GKS6</accession>
<comment type="similarity">
    <text evidence="2">Belongs to the asparagine synthetase family.</text>
</comment>
<evidence type="ECO:0000256" key="2">
    <source>
        <dbReference type="ARBA" id="ARBA00005752"/>
    </source>
</evidence>
<dbReference type="Pfam" id="PF13537">
    <property type="entry name" value="GATase_7"/>
    <property type="match status" value="1"/>
</dbReference>
<evidence type="ECO:0000256" key="3">
    <source>
        <dbReference type="ARBA" id="ARBA00012737"/>
    </source>
</evidence>